<dbReference type="InterPro" id="IPR002469">
    <property type="entry name" value="Peptidase_S9B_N"/>
</dbReference>
<comment type="similarity">
    <text evidence="1">Belongs to the peptidase S9B family.</text>
</comment>
<dbReference type="Pfam" id="PF00326">
    <property type="entry name" value="Peptidase_S9"/>
    <property type="match status" value="1"/>
</dbReference>
<evidence type="ECO:0000256" key="1">
    <source>
        <dbReference type="ARBA" id="ARBA00006150"/>
    </source>
</evidence>
<dbReference type="PANTHER" id="PTHR11731">
    <property type="entry name" value="PROTEASE FAMILY S9B,C DIPEPTIDYL-PEPTIDASE IV-RELATED"/>
    <property type="match status" value="1"/>
</dbReference>
<dbReference type="Gene3D" id="3.40.50.1820">
    <property type="entry name" value="alpha/beta hydrolase"/>
    <property type="match status" value="1"/>
</dbReference>
<dbReference type="Pfam" id="PF00930">
    <property type="entry name" value="DPPIV_N"/>
    <property type="match status" value="1"/>
</dbReference>
<dbReference type="AlphaFoldDB" id="A0A367K3G6"/>
<feature type="domain" description="Dipeptidylpeptidase IV N-terminal" evidence="5">
    <location>
        <begin position="140"/>
        <end position="516"/>
    </location>
</feature>
<dbReference type="SUPFAM" id="SSF53474">
    <property type="entry name" value="alpha/beta-Hydrolases"/>
    <property type="match status" value="1"/>
</dbReference>
<keyword evidence="2" id="KW-0031">Aminopeptidase</keyword>
<dbReference type="InterPro" id="IPR029058">
    <property type="entry name" value="AB_hydrolase_fold"/>
</dbReference>
<keyword evidence="2" id="KW-0378">Hydrolase</keyword>
<evidence type="ECO:0000313" key="7">
    <source>
        <dbReference type="Proteomes" id="UP000252139"/>
    </source>
</evidence>
<dbReference type="InterPro" id="IPR050278">
    <property type="entry name" value="Serine_Prot_S9B/DPPIV"/>
</dbReference>
<dbReference type="InterPro" id="IPR001375">
    <property type="entry name" value="Peptidase_S9_cat"/>
</dbReference>
<dbReference type="EMBL" id="PJQL01000339">
    <property type="protein sequence ID" value="RCH96764.1"/>
    <property type="molecule type" value="Genomic_DNA"/>
</dbReference>
<keyword evidence="3" id="KW-0720">Serine protease</keyword>
<accession>A0A367K3G6</accession>
<evidence type="ECO:0000259" key="4">
    <source>
        <dbReference type="Pfam" id="PF00326"/>
    </source>
</evidence>
<keyword evidence="7" id="KW-1185">Reference proteome</keyword>
<proteinExistence type="inferred from homology"/>
<protein>
    <submittedName>
        <fullName evidence="6">Dipeptidylpeptidase</fullName>
    </submittedName>
</protein>
<dbReference type="OrthoDB" id="16520at2759"/>
<evidence type="ECO:0000313" key="6">
    <source>
        <dbReference type="EMBL" id="RCH96764.1"/>
    </source>
</evidence>
<evidence type="ECO:0000256" key="3">
    <source>
        <dbReference type="ARBA" id="ARBA00022825"/>
    </source>
</evidence>
<dbReference type="PANTHER" id="PTHR11731:SF193">
    <property type="entry name" value="DIPEPTIDYL PEPTIDASE 9"/>
    <property type="match status" value="1"/>
</dbReference>
<dbReference type="SUPFAM" id="SSF82171">
    <property type="entry name" value="DPP6 N-terminal domain-like"/>
    <property type="match status" value="1"/>
</dbReference>
<dbReference type="GO" id="GO:0008239">
    <property type="term" value="F:dipeptidyl-peptidase activity"/>
    <property type="evidence" value="ECO:0007669"/>
    <property type="project" value="TreeGrafter"/>
</dbReference>
<dbReference type="GO" id="GO:0006508">
    <property type="term" value="P:proteolysis"/>
    <property type="evidence" value="ECO:0007669"/>
    <property type="project" value="InterPro"/>
</dbReference>
<gene>
    <name evidence="6" type="primary">DPP8_2</name>
    <name evidence="6" type="ORF">CU097_014043</name>
</gene>
<dbReference type="GO" id="GO:0008236">
    <property type="term" value="F:serine-type peptidase activity"/>
    <property type="evidence" value="ECO:0007669"/>
    <property type="project" value="UniProtKB-KW"/>
</dbReference>
<keyword evidence="2" id="KW-0645">Protease</keyword>
<dbReference type="STRING" id="86630.A0A367K3G6"/>
<dbReference type="GO" id="GO:0004177">
    <property type="term" value="F:aminopeptidase activity"/>
    <property type="evidence" value="ECO:0007669"/>
    <property type="project" value="UniProtKB-KW"/>
</dbReference>
<sequence>MNYSWDTIRDQVRDFRTNLQAIYPLQILSTVKEFTIDASNQLYFLSDHLALANEISPSRNLQLYHVDLNKIPYSDWLNKSDRMTEAEYLAACSKTPLLEWNVLFEEYCNPKTGTHFRLQGITSYDIKDDTVMFTSHNGIFISKMEQIPKLVYSRSMHICNTQSTERYPTSKTLLSDGRLDPKLGGNHVDKIAFIKDRDIWVMDLEGNERQLTFCSLNTKDPTLNCGGVEYMMQEEFHRFTGYYWAPSDPDSPVDRIVYLETSELEVELLRISKPVISFSGSDTLLNHTECMRYPYAGKPNATSKIRIVEFSDTEIIHRKLLDHDELHIAFPWMEYIVRFGWIPNGQSVWAQILSRDQKRTAIVKLALEQFTSSSPSLSTEILWEETNSAWINVTDAYYFMKQTDATITRLIWSSEKSNGYRHLYLVEKYIDQPAVITQLTHGEWCCLDKPIYVDESRGLVYFSAKADTPLEPHFYVVSYIRPQDGIRRLTQPGFSHTVTMTCPDYFVDCFSNLRHPHVFSVQKIDHSSLLPSPSNYKGLILPVCRITPYQNCSPYITNTLFLQTNSPAAENIKHYEEATSVYESVLSNGHLFSFTTSDGVVLYGCLYKPRSYQPGYSYPTILHIYGGPKSQMVVNEFRFPRLMRYLMSVYFGFAVVIIDGRGSSDRGLHFESHIQYRLGTVELKDQIEGLQFLYNTKFGAGVTMDGRKVSVVDLNKVAITGWSYGGYLSLMALGQYPDLFKIAIAGAPVTQWELYDAAYTERYMGLPSENRKAYAKSSVLQYVRDFPDSGNRLLIAHGLIDENVHFKNTEALVTELVKHNKHHYLQVYPNEKHGLRHASVNEHFETLMFYWLTNYL</sequence>
<comment type="caution">
    <text evidence="6">The sequence shown here is derived from an EMBL/GenBank/DDBJ whole genome shotgun (WGS) entry which is preliminary data.</text>
</comment>
<dbReference type="Gene3D" id="2.140.10.30">
    <property type="entry name" value="Dipeptidylpeptidase IV, N-terminal domain"/>
    <property type="match status" value="1"/>
</dbReference>
<name>A0A367K3G6_RHIAZ</name>
<evidence type="ECO:0000259" key="5">
    <source>
        <dbReference type="Pfam" id="PF00930"/>
    </source>
</evidence>
<reference evidence="6 7" key="1">
    <citation type="journal article" date="2018" name="G3 (Bethesda)">
        <title>Phylogenetic and Phylogenomic Definition of Rhizopus Species.</title>
        <authorList>
            <person name="Gryganskyi A.P."/>
            <person name="Golan J."/>
            <person name="Dolatabadi S."/>
            <person name="Mondo S."/>
            <person name="Robb S."/>
            <person name="Idnurm A."/>
            <person name="Muszewska A."/>
            <person name="Steczkiewicz K."/>
            <person name="Masonjones S."/>
            <person name="Liao H.L."/>
            <person name="Gajdeczka M.T."/>
            <person name="Anike F."/>
            <person name="Vuek A."/>
            <person name="Anishchenko I.M."/>
            <person name="Voigt K."/>
            <person name="de Hoog G.S."/>
            <person name="Smith M.E."/>
            <person name="Heitman J."/>
            <person name="Vilgalys R."/>
            <person name="Stajich J.E."/>
        </authorList>
    </citation>
    <scope>NUCLEOTIDE SEQUENCE [LARGE SCALE GENOMIC DNA]</scope>
    <source>
        <strain evidence="6 7">CBS 357.93</strain>
    </source>
</reference>
<dbReference type="Proteomes" id="UP000252139">
    <property type="component" value="Unassembled WGS sequence"/>
</dbReference>
<organism evidence="6 7">
    <name type="scientific">Rhizopus azygosporus</name>
    <name type="common">Rhizopus microsporus var. azygosporus</name>
    <dbReference type="NCBI Taxonomy" id="86630"/>
    <lineage>
        <taxon>Eukaryota</taxon>
        <taxon>Fungi</taxon>
        <taxon>Fungi incertae sedis</taxon>
        <taxon>Mucoromycota</taxon>
        <taxon>Mucoromycotina</taxon>
        <taxon>Mucoromycetes</taxon>
        <taxon>Mucorales</taxon>
        <taxon>Mucorineae</taxon>
        <taxon>Rhizopodaceae</taxon>
        <taxon>Rhizopus</taxon>
    </lineage>
</organism>
<feature type="domain" description="Peptidase S9 prolyl oligopeptidase catalytic" evidence="4">
    <location>
        <begin position="651"/>
        <end position="856"/>
    </location>
</feature>
<evidence type="ECO:0000256" key="2">
    <source>
        <dbReference type="ARBA" id="ARBA00022438"/>
    </source>
</evidence>